<dbReference type="Gene3D" id="3.30.40.10">
    <property type="entry name" value="Zinc/RING finger domain, C3HC4 (zinc finger)"/>
    <property type="match status" value="1"/>
</dbReference>
<evidence type="ECO:0000256" key="1">
    <source>
        <dbReference type="SAM" id="MobiDB-lite"/>
    </source>
</evidence>
<dbReference type="InterPro" id="IPR011011">
    <property type="entry name" value="Znf_FYVE_PHD"/>
</dbReference>
<evidence type="ECO:0000313" key="3">
    <source>
        <dbReference type="Proteomes" id="UP000305067"/>
    </source>
</evidence>
<dbReference type="SUPFAM" id="SSF57903">
    <property type="entry name" value="FYVE/PHD zinc finger"/>
    <property type="match status" value="1"/>
</dbReference>
<accession>A0A5C3QCH3</accession>
<evidence type="ECO:0008006" key="4">
    <source>
        <dbReference type="Google" id="ProtNLM"/>
    </source>
</evidence>
<name>A0A5C3QCH3_9AGAR</name>
<dbReference type="InterPro" id="IPR013083">
    <property type="entry name" value="Znf_RING/FYVE/PHD"/>
</dbReference>
<organism evidence="2 3">
    <name type="scientific">Pterulicium gracile</name>
    <dbReference type="NCBI Taxonomy" id="1884261"/>
    <lineage>
        <taxon>Eukaryota</taxon>
        <taxon>Fungi</taxon>
        <taxon>Dikarya</taxon>
        <taxon>Basidiomycota</taxon>
        <taxon>Agaricomycotina</taxon>
        <taxon>Agaricomycetes</taxon>
        <taxon>Agaricomycetidae</taxon>
        <taxon>Agaricales</taxon>
        <taxon>Pleurotineae</taxon>
        <taxon>Pterulaceae</taxon>
        <taxon>Pterulicium</taxon>
    </lineage>
</organism>
<feature type="compositionally biased region" description="Basic residues" evidence="1">
    <location>
        <begin position="105"/>
        <end position="118"/>
    </location>
</feature>
<protein>
    <recommendedName>
        <fullName evidence="4">Zinc finger PHD-type domain-containing protein</fullName>
    </recommendedName>
</protein>
<evidence type="ECO:0000313" key="2">
    <source>
        <dbReference type="EMBL" id="TFK97878.1"/>
    </source>
</evidence>
<dbReference type="OrthoDB" id="2621411at2759"/>
<dbReference type="EMBL" id="ML178844">
    <property type="protein sequence ID" value="TFK97878.1"/>
    <property type="molecule type" value="Genomic_DNA"/>
</dbReference>
<gene>
    <name evidence="2" type="ORF">BDV98DRAFT_596378</name>
</gene>
<reference evidence="2 3" key="1">
    <citation type="journal article" date="2019" name="Nat. Ecol. Evol.">
        <title>Megaphylogeny resolves global patterns of mushroom evolution.</title>
        <authorList>
            <person name="Varga T."/>
            <person name="Krizsan K."/>
            <person name="Foldi C."/>
            <person name="Dima B."/>
            <person name="Sanchez-Garcia M."/>
            <person name="Sanchez-Ramirez S."/>
            <person name="Szollosi G.J."/>
            <person name="Szarkandi J.G."/>
            <person name="Papp V."/>
            <person name="Albert L."/>
            <person name="Andreopoulos W."/>
            <person name="Angelini C."/>
            <person name="Antonin V."/>
            <person name="Barry K.W."/>
            <person name="Bougher N.L."/>
            <person name="Buchanan P."/>
            <person name="Buyck B."/>
            <person name="Bense V."/>
            <person name="Catcheside P."/>
            <person name="Chovatia M."/>
            <person name="Cooper J."/>
            <person name="Damon W."/>
            <person name="Desjardin D."/>
            <person name="Finy P."/>
            <person name="Geml J."/>
            <person name="Haridas S."/>
            <person name="Hughes K."/>
            <person name="Justo A."/>
            <person name="Karasinski D."/>
            <person name="Kautmanova I."/>
            <person name="Kiss B."/>
            <person name="Kocsube S."/>
            <person name="Kotiranta H."/>
            <person name="LaButti K.M."/>
            <person name="Lechner B.E."/>
            <person name="Liimatainen K."/>
            <person name="Lipzen A."/>
            <person name="Lukacs Z."/>
            <person name="Mihaltcheva S."/>
            <person name="Morgado L.N."/>
            <person name="Niskanen T."/>
            <person name="Noordeloos M.E."/>
            <person name="Ohm R.A."/>
            <person name="Ortiz-Santana B."/>
            <person name="Ovrebo C."/>
            <person name="Racz N."/>
            <person name="Riley R."/>
            <person name="Savchenko A."/>
            <person name="Shiryaev A."/>
            <person name="Soop K."/>
            <person name="Spirin V."/>
            <person name="Szebenyi C."/>
            <person name="Tomsovsky M."/>
            <person name="Tulloss R.E."/>
            <person name="Uehling J."/>
            <person name="Grigoriev I.V."/>
            <person name="Vagvolgyi C."/>
            <person name="Papp T."/>
            <person name="Martin F.M."/>
            <person name="Miettinen O."/>
            <person name="Hibbett D.S."/>
            <person name="Nagy L.G."/>
        </authorList>
    </citation>
    <scope>NUCLEOTIDE SEQUENCE [LARGE SCALE GENOMIC DNA]</scope>
    <source>
        <strain evidence="2 3">CBS 309.79</strain>
    </source>
</reference>
<dbReference type="Proteomes" id="UP000305067">
    <property type="component" value="Unassembled WGS sequence"/>
</dbReference>
<sequence length="408" mass="45162">MLLRGSLVGDVKSQDAFFARRRASLARAFKLDVSTSDPGSAPNCARSKHSHLPVIQPSDTSLVTLCSDKERKAWTVDSLRGYFEYTFVADSAHAVVATIPQIRSNHHSTQKSVRKSRRLVTAAKTSTRPPSPPVDLVSTDSDSDSKGADIPGFKKAMFQVDTMLSALDESYVGVHVDAAAKDLEGSLDLEPFIFACRCGDKGEGVEDGVLEAEMGSEGKGGLICCDGCSLWMHIACQRRGRAGDFKDDARFECDVCSYVAGDFNRQRAWMRDNAVDVLELLEKEKETGTLEPPPSARPMHVRLKDGVGVLDELRKYDGAEPQYNSRSAIFDVDQECIANLEDDMFGRGRAYGPRASLQQWGRDVGHHQDNWDPYGGDLFGNIVNYIIPDHELEVIMQVRSVEVFMLFW</sequence>
<keyword evidence="3" id="KW-1185">Reference proteome</keyword>
<proteinExistence type="predicted"/>
<dbReference type="AlphaFoldDB" id="A0A5C3QCH3"/>
<feature type="region of interest" description="Disordered" evidence="1">
    <location>
        <begin position="105"/>
        <end position="145"/>
    </location>
</feature>